<dbReference type="InterPro" id="IPR008909">
    <property type="entry name" value="DALR_anticod-bd"/>
</dbReference>
<evidence type="ECO:0000256" key="1">
    <source>
        <dbReference type="ARBA" id="ARBA00004496"/>
    </source>
</evidence>
<dbReference type="FunFam" id="3.30.1360.70:FF:000003">
    <property type="entry name" value="Arginine--tRNA ligase"/>
    <property type="match status" value="1"/>
</dbReference>
<dbReference type="CDD" id="cd00671">
    <property type="entry name" value="ArgRS_core"/>
    <property type="match status" value="1"/>
</dbReference>
<dbReference type="EMBL" id="DVLW01000084">
    <property type="protein sequence ID" value="HIT94142.1"/>
    <property type="molecule type" value="Genomic_DNA"/>
</dbReference>
<evidence type="ECO:0000256" key="6">
    <source>
        <dbReference type="ARBA" id="ARBA00022741"/>
    </source>
</evidence>
<keyword evidence="7 11" id="KW-0067">ATP-binding</keyword>
<feature type="domain" description="Arginyl tRNA synthetase N-terminal" evidence="14">
    <location>
        <begin position="10"/>
        <end position="99"/>
    </location>
</feature>
<evidence type="ECO:0000256" key="4">
    <source>
        <dbReference type="ARBA" id="ARBA00022490"/>
    </source>
</evidence>
<dbReference type="SUPFAM" id="SSF52374">
    <property type="entry name" value="Nucleotidylyl transferase"/>
    <property type="match status" value="1"/>
</dbReference>
<dbReference type="AlphaFoldDB" id="A0A9D1H591"/>
<evidence type="ECO:0000256" key="7">
    <source>
        <dbReference type="ARBA" id="ARBA00022840"/>
    </source>
</evidence>
<keyword evidence="4 11" id="KW-0963">Cytoplasm</keyword>
<dbReference type="InterPro" id="IPR009080">
    <property type="entry name" value="tRNAsynth_Ia_anticodon-bd"/>
</dbReference>
<evidence type="ECO:0000256" key="10">
    <source>
        <dbReference type="ARBA" id="ARBA00049339"/>
    </source>
</evidence>
<dbReference type="Pfam" id="PF00750">
    <property type="entry name" value="tRNA-synt_1d"/>
    <property type="match status" value="1"/>
</dbReference>
<dbReference type="PANTHER" id="PTHR11956">
    <property type="entry name" value="ARGINYL-TRNA SYNTHETASE"/>
    <property type="match status" value="1"/>
</dbReference>
<dbReference type="InterPro" id="IPR036695">
    <property type="entry name" value="Arg-tRNA-synth_N_sf"/>
</dbReference>
<comment type="subunit">
    <text evidence="3 11">Monomer.</text>
</comment>
<comment type="similarity">
    <text evidence="2 11 12">Belongs to the class-I aminoacyl-tRNA synthetase family.</text>
</comment>
<dbReference type="InterPro" id="IPR005148">
    <property type="entry name" value="Arg-tRNA-synth_N"/>
</dbReference>
<reference evidence="15" key="1">
    <citation type="submission" date="2020-10" db="EMBL/GenBank/DDBJ databases">
        <authorList>
            <person name="Gilroy R."/>
        </authorList>
    </citation>
    <scope>NUCLEOTIDE SEQUENCE</scope>
    <source>
        <strain evidence="15">ChiBcec7-5410</strain>
    </source>
</reference>
<proteinExistence type="inferred from homology"/>
<reference evidence="15" key="2">
    <citation type="journal article" date="2021" name="PeerJ">
        <title>Extensive microbial diversity within the chicken gut microbiome revealed by metagenomics and culture.</title>
        <authorList>
            <person name="Gilroy R."/>
            <person name="Ravi A."/>
            <person name="Getino M."/>
            <person name="Pursley I."/>
            <person name="Horton D.L."/>
            <person name="Alikhan N.F."/>
            <person name="Baker D."/>
            <person name="Gharbi K."/>
            <person name="Hall N."/>
            <person name="Watson M."/>
            <person name="Adriaenssens E.M."/>
            <person name="Foster-Nyarko E."/>
            <person name="Jarju S."/>
            <person name="Secka A."/>
            <person name="Antonio M."/>
            <person name="Oren A."/>
            <person name="Chaudhuri R.R."/>
            <person name="La Ragione R."/>
            <person name="Hildebrand F."/>
            <person name="Pallen M.J."/>
        </authorList>
    </citation>
    <scope>NUCLEOTIDE SEQUENCE</scope>
    <source>
        <strain evidence="15">ChiBcec7-5410</strain>
    </source>
</reference>
<dbReference type="InterPro" id="IPR035684">
    <property type="entry name" value="ArgRS_core"/>
</dbReference>
<dbReference type="FunFam" id="3.40.50.620:FF:000062">
    <property type="entry name" value="Arginine--tRNA ligase"/>
    <property type="match status" value="1"/>
</dbReference>
<evidence type="ECO:0000256" key="9">
    <source>
        <dbReference type="ARBA" id="ARBA00023146"/>
    </source>
</evidence>
<evidence type="ECO:0000256" key="2">
    <source>
        <dbReference type="ARBA" id="ARBA00005594"/>
    </source>
</evidence>
<comment type="caution">
    <text evidence="15">The sequence shown here is derived from an EMBL/GenBank/DDBJ whole genome shotgun (WGS) entry which is preliminary data.</text>
</comment>
<evidence type="ECO:0000256" key="11">
    <source>
        <dbReference type="HAMAP-Rule" id="MF_00123"/>
    </source>
</evidence>
<dbReference type="GO" id="GO:0004814">
    <property type="term" value="F:arginine-tRNA ligase activity"/>
    <property type="evidence" value="ECO:0007669"/>
    <property type="project" value="UniProtKB-UniRule"/>
</dbReference>
<feature type="domain" description="DALR anticodon binding" evidence="13">
    <location>
        <begin position="448"/>
        <end position="568"/>
    </location>
</feature>
<dbReference type="EC" id="6.1.1.19" evidence="11"/>
<dbReference type="SMART" id="SM00836">
    <property type="entry name" value="DALR_1"/>
    <property type="match status" value="1"/>
</dbReference>
<sequence>MVNPVLDVKQECRELVEKAIASAVNAGTLPEAELPAFNIEIPSDVSHGDFSTNAAMVSARAFRKSPKMIADAITAAMDLSGTSFDRVEVAGPGFINFFLGRKWFSQDVLNVLNEKDGYGRTAFGSGKKILVEFVSANPTGPMHIGNARGGAIGDTLASVLDWAGFTVNREFYINDAGNQINKFGLSLSLRYLQICEGQKGSPEDTYMPEDSYHGQDIIDHAQAFYDLHGDAYKDVSEEDRRKALVEYALPLNIQGLERDLLRYRIKYDCWFKESSLHESGEAAKVVDMLTEKGYTYESEGAIWFKATEFGADKDFVLRRSNGFFTYVVPDIAYHYNKLVTRGYDKAIDVLGADHHGYVPRLKAALQALGVDPDRLDVVLMQMVRLVRGGEVVKLSKRSGKAITLVTLLDDIPIDAARFFFNLREANSQFDFDLDLAVEQTSSNPVYYVQYAHARICSIMSKLAAEGISPREVTLDDLNRLTTSEETELIRRIAQFPEEIVDAAKNYDPARITRYSTDLATLFHKFYNACKVIGDDEPLMQARIALCEATRTTLKNALTVLGITAPVSM</sequence>
<dbReference type="InterPro" id="IPR014729">
    <property type="entry name" value="Rossmann-like_a/b/a_fold"/>
</dbReference>
<dbReference type="InterPro" id="IPR001412">
    <property type="entry name" value="aa-tRNA-synth_I_CS"/>
</dbReference>
<dbReference type="HAMAP" id="MF_00123">
    <property type="entry name" value="Arg_tRNA_synth"/>
    <property type="match status" value="1"/>
</dbReference>
<comment type="subcellular location">
    <subcellularLocation>
        <location evidence="1 11">Cytoplasm</location>
    </subcellularLocation>
</comment>
<name>A0A9D1H591_9FIRM</name>
<dbReference type="SMART" id="SM01016">
    <property type="entry name" value="Arg_tRNA_synt_N"/>
    <property type="match status" value="1"/>
</dbReference>
<keyword evidence="5 11" id="KW-0436">Ligase</keyword>
<evidence type="ECO:0000313" key="15">
    <source>
        <dbReference type="EMBL" id="HIT94142.1"/>
    </source>
</evidence>
<keyword evidence="8 11" id="KW-0648">Protein biosynthesis</keyword>
<evidence type="ECO:0000256" key="5">
    <source>
        <dbReference type="ARBA" id="ARBA00022598"/>
    </source>
</evidence>
<dbReference type="Pfam" id="PF03485">
    <property type="entry name" value="Arg_tRNA_synt_N"/>
    <property type="match status" value="1"/>
</dbReference>
<evidence type="ECO:0000256" key="8">
    <source>
        <dbReference type="ARBA" id="ARBA00022917"/>
    </source>
</evidence>
<keyword evidence="6 11" id="KW-0547">Nucleotide-binding</keyword>
<evidence type="ECO:0000313" key="16">
    <source>
        <dbReference type="Proteomes" id="UP000824160"/>
    </source>
</evidence>
<keyword evidence="9 11" id="KW-0030">Aminoacyl-tRNA synthetase</keyword>
<dbReference type="Gene3D" id="1.10.730.10">
    <property type="entry name" value="Isoleucyl-tRNA Synthetase, Domain 1"/>
    <property type="match status" value="1"/>
</dbReference>
<dbReference type="SUPFAM" id="SSF47323">
    <property type="entry name" value="Anticodon-binding domain of a subclass of class I aminoacyl-tRNA synthetases"/>
    <property type="match status" value="1"/>
</dbReference>
<dbReference type="InterPro" id="IPR001278">
    <property type="entry name" value="Arg-tRNA-ligase"/>
</dbReference>
<dbReference type="PRINTS" id="PR01038">
    <property type="entry name" value="TRNASYNTHARG"/>
</dbReference>
<accession>A0A9D1H591</accession>
<dbReference type="GO" id="GO:0005524">
    <property type="term" value="F:ATP binding"/>
    <property type="evidence" value="ECO:0007669"/>
    <property type="project" value="UniProtKB-UniRule"/>
</dbReference>
<gene>
    <name evidence="11" type="primary">argS</name>
    <name evidence="15" type="ORF">IAC43_03050</name>
</gene>
<dbReference type="FunFam" id="1.10.730.10:FF:000008">
    <property type="entry name" value="Arginine--tRNA ligase"/>
    <property type="match status" value="1"/>
</dbReference>
<dbReference type="SUPFAM" id="SSF55190">
    <property type="entry name" value="Arginyl-tRNA synthetase (ArgRS), N-terminal 'additional' domain"/>
    <property type="match status" value="1"/>
</dbReference>
<dbReference type="PROSITE" id="PS00178">
    <property type="entry name" value="AA_TRNA_LIGASE_I"/>
    <property type="match status" value="1"/>
</dbReference>
<comment type="catalytic activity">
    <reaction evidence="10 11">
        <text>tRNA(Arg) + L-arginine + ATP = L-arginyl-tRNA(Arg) + AMP + diphosphate</text>
        <dbReference type="Rhea" id="RHEA:20301"/>
        <dbReference type="Rhea" id="RHEA-COMP:9658"/>
        <dbReference type="Rhea" id="RHEA-COMP:9673"/>
        <dbReference type="ChEBI" id="CHEBI:30616"/>
        <dbReference type="ChEBI" id="CHEBI:32682"/>
        <dbReference type="ChEBI" id="CHEBI:33019"/>
        <dbReference type="ChEBI" id="CHEBI:78442"/>
        <dbReference type="ChEBI" id="CHEBI:78513"/>
        <dbReference type="ChEBI" id="CHEBI:456215"/>
        <dbReference type="EC" id="6.1.1.19"/>
    </reaction>
</comment>
<dbReference type="Gene3D" id="3.30.1360.70">
    <property type="entry name" value="Arginyl tRNA synthetase N-terminal domain"/>
    <property type="match status" value="1"/>
</dbReference>
<dbReference type="GO" id="GO:0005737">
    <property type="term" value="C:cytoplasm"/>
    <property type="evidence" value="ECO:0007669"/>
    <property type="project" value="UniProtKB-SubCell"/>
</dbReference>
<dbReference type="Gene3D" id="3.40.50.620">
    <property type="entry name" value="HUPs"/>
    <property type="match status" value="1"/>
</dbReference>
<organism evidence="15 16">
    <name type="scientific">Candidatus Faecivivens stercoripullorum</name>
    <dbReference type="NCBI Taxonomy" id="2840805"/>
    <lineage>
        <taxon>Bacteria</taxon>
        <taxon>Bacillati</taxon>
        <taxon>Bacillota</taxon>
        <taxon>Clostridia</taxon>
        <taxon>Eubacteriales</taxon>
        <taxon>Oscillospiraceae</taxon>
        <taxon>Oscillospiraceae incertae sedis</taxon>
        <taxon>Candidatus Faecivivens</taxon>
    </lineage>
</organism>
<dbReference type="GO" id="GO:0006420">
    <property type="term" value="P:arginyl-tRNA aminoacylation"/>
    <property type="evidence" value="ECO:0007669"/>
    <property type="project" value="UniProtKB-UniRule"/>
</dbReference>
<dbReference type="Pfam" id="PF05746">
    <property type="entry name" value="DALR_1"/>
    <property type="match status" value="1"/>
</dbReference>
<protein>
    <recommendedName>
        <fullName evidence="11">Arginine--tRNA ligase</fullName>
        <ecNumber evidence="11">6.1.1.19</ecNumber>
    </recommendedName>
    <alternativeName>
        <fullName evidence="11">Arginyl-tRNA synthetase</fullName>
        <shortName evidence="11">ArgRS</shortName>
    </alternativeName>
</protein>
<feature type="short sequence motif" description="'HIGH' region" evidence="11">
    <location>
        <begin position="136"/>
        <end position="146"/>
    </location>
</feature>
<evidence type="ECO:0000259" key="13">
    <source>
        <dbReference type="SMART" id="SM00836"/>
    </source>
</evidence>
<evidence type="ECO:0000256" key="12">
    <source>
        <dbReference type="RuleBase" id="RU363038"/>
    </source>
</evidence>
<dbReference type="Proteomes" id="UP000824160">
    <property type="component" value="Unassembled WGS sequence"/>
</dbReference>
<evidence type="ECO:0000259" key="14">
    <source>
        <dbReference type="SMART" id="SM01016"/>
    </source>
</evidence>
<evidence type="ECO:0000256" key="3">
    <source>
        <dbReference type="ARBA" id="ARBA00011245"/>
    </source>
</evidence>
<dbReference type="PANTHER" id="PTHR11956:SF5">
    <property type="entry name" value="ARGININE--TRNA LIGASE, CYTOPLASMIC"/>
    <property type="match status" value="1"/>
</dbReference>
<dbReference type="NCBIfam" id="TIGR00456">
    <property type="entry name" value="argS"/>
    <property type="match status" value="1"/>
</dbReference>